<dbReference type="Pfam" id="PF02321">
    <property type="entry name" value="OEP"/>
    <property type="match status" value="1"/>
</dbReference>
<dbReference type="RefSeq" id="WP_011628400.1">
    <property type="nucleotide sequence ID" value="NC_008340.1"/>
</dbReference>
<evidence type="ECO:0000256" key="1">
    <source>
        <dbReference type="ARBA" id="ARBA00004442"/>
    </source>
</evidence>
<evidence type="ECO:0000256" key="8">
    <source>
        <dbReference type="SAM" id="MobiDB-lite"/>
    </source>
</evidence>
<proteinExistence type="inferred from homology"/>
<evidence type="ECO:0000256" key="6">
    <source>
        <dbReference type="ARBA" id="ARBA00023136"/>
    </source>
</evidence>
<keyword evidence="5" id="KW-0812">Transmembrane</keyword>
<keyword evidence="10" id="KW-1185">Reference proteome</keyword>
<evidence type="ECO:0000256" key="5">
    <source>
        <dbReference type="ARBA" id="ARBA00022692"/>
    </source>
</evidence>
<organism evidence="9 10">
    <name type="scientific">Alkalilimnicola ehrlichii (strain ATCC BAA-1101 / DSM 17681 / MLHE-1)</name>
    <dbReference type="NCBI Taxonomy" id="187272"/>
    <lineage>
        <taxon>Bacteria</taxon>
        <taxon>Pseudomonadati</taxon>
        <taxon>Pseudomonadota</taxon>
        <taxon>Gammaproteobacteria</taxon>
        <taxon>Chromatiales</taxon>
        <taxon>Ectothiorhodospiraceae</taxon>
        <taxon>Alkalilimnicola</taxon>
    </lineage>
</organism>
<dbReference type="KEGG" id="aeh:Mlg_0651"/>
<keyword evidence="3" id="KW-0813">Transport</keyword>
<sequence length="524" mass="58294">MTQDRHPGHPGPLVAPARPGAPVNRPRRRWGPLRTGLLAVLAALLASGVQAEPLTLEEAVLRALESNPALRSERLEPEIAATFQEIERAVFDPELFAELSVRRDREDRLDDRRGDRFAVESERENVRAGVRQQFAPGTEVELGVTQDRRLSESDAPDARDGTALHRSRLNLTLNQPLLQGRGRDVNLVRVQQAELDTLRSAYELRGFTEALIADVESTYWDLVQAEREIGLFEASLALAGEQIERTRERIRLGDLSETELAPLEAEAALRRQELIDARNRRDLARLELLQLTGTDYAPGEAPELTPETAPALPGDTEPEPVANHLLLALEHRAELREARLLLERNELELVRTRNGLLPRLDLFVTLGKSGFADSFGSAVQELDGRSYDAVAGLRVEHPLGRRAGQAEHRQAGLQREQALLGIDNLTRLVQMDVQAAWLEVDRSQAQIAATMATVAAQEERLRAESARFEVGQATAFALSQAQRDLLQAQVDRQAAEIGYRQALVELYRLDGSLLERRGIQAMGR</sequence>
<dbReference type="GO" id="GO:0015562">
    <property type="term" value="F:efflux transmembrane transporter activity"/>
    <property type="evidence" value="ECO:0007669"/>
    <property type="project" value="InterPro"/>
</dbReference>
<protein>
    <submittedName>
        <fullName evidence="9">Outer membrane efflux protein</fullName>
    </submittedName>
</protein>
<dbReference type="GO" id="GO:0015288">
    <property type="term" value="F:porin activity"/>
    <property type="evidence" value="ECO:0007669"/>
    <property type="project" value="TreeGrafter"/>
</dbReference>
<keyword evidence="6" id="KW-0472">Membrane</keyword>
<dbReference type="InterPro" id="IPR051906">
    <property type="entry name" value="TolC-like"/>
</dbReference>
<keyword evidence="7" id="KW-0998">Cell outer membrane</keyword>
<comment type="similarity">
    <text evidence="2">Belongs to the outer membrane factor (OMF) (TC 1.B.17) family.</text>
</comment>
<dbReference type="EMBL" id="CP000453">
    <property type="protein sequence ID" value="ABI56005.1"/>
    <property type="molecule type" value="Genomic_DNA"/>
</dbReference>
<accession>Q0AAY2</accession>
<dbReference type="Proteomes" id="UP000001962">
    <property type="component" value="Chromosome"/>
</dbReference>
<evidence type="ECO:0000256" key="4">
    <source>
        <dbReference type="ARBA" id="ARBA00022452"/>
    </source>
</evidence>
<name>Q0AAY2_ALKEH</name>
<feature type="region of interest" description="Disordered" evidence="8">
    <location>
        <begin position="1"/>
        <end position="28"/>
    </location>
</feature>
<dbReference type="HOGENOM" id="CLU_022604_2_0_6"/>
<dbReference type="eggNOG" id="COG1538">
    <property type="taxonomic scope" value="Bacteria"/>
</dbReference>
<dbReference type="GO" id="GO:0009279">
    <property type="term" value="C:cell outer membrane"/>
    <property type="evidence" value="ECO:0007669"/>
    <property type="project" value="UniProtKB-SubCell"/>
</dbReference>
<dbReference type="OrthoDB" id="5778546at2"/>
<evidence type="ECO:0000313" key="9">
    <source>
        <dbReference type="EMBL" id="ABI56005.1"/>
    </source>
</evidence>
<dbReference type="PANTHER" id="PTHR30026">
    <property type="entry name" value="OUTER MEMBRANE PROTEIN TOLC"/>
    <property type="match status" value="1"/>
</dbReference>
<dbReference type="Gene3D" id="1.20.1600.10">
    <property type="entry name" value="Outer membrane efflux proteins (OEP)"/>
    <property type="match status" value="1"/>
</dbReference>
<gene>
    <name evidence="9" type="ordered locus">Mlg_0651</name>
</gene>
<dbReference type="AlphaFoldDB" id="Q0AAY2"/>
<evidence type="ECO:0000313" key="10">
    <source>
        <dbReference type="Proteomes" id="UP000001962"/>
    </source>
</evidence>
<dbReference type="InterPro" id="IPR003423">
    <property type="entry name" value="OMP_efflux"/>
</dbReference>
<evidence type="ECO:0000256" key="7">
    <source>
        <dbReference type="ARBA" id="ARBA00023237"/>
    </source>
</evidence>
<dbReference type="GO" id="GO:1990281">
    <property type="term" value="C:efflux pump complex"/>
    <property type="evidence" value="ECO:0007669"/>
    <property type="project" value="TreeGrafter"/>
</dbReference>
<evidence type="ECO:0000256" key="3">
    <source>
        <dbReference type="ARBA" id="ARBA00022448"/>
    </source>
</evidence>
<evidence type="ECO:0000256" key="2">
    <source>
        <dbReference type="ARBA" id="ARBA00007613"/>
    </source>
</evidence>
<dbReference type="PANTHER" id="PTHR30026:SF20">
    <property type="entry name" value="OUTER MEMBRANE PROTEIN TOLC"/>
    <property type="match status" value="1"/>
</dbReference>
<reference evidence="10" key="1">
    <citation type="submission" date="2006-08" db="EMBL/GenBank/DDBJ databases">
        <title>Complete sequence of Alkalilimnicola ehrilichei MLHE-1.</title>
        <authorList>
            <person name="Copeland A."/>
            <person name="Lucas S."/>
            <person name="Lapidus A."/>
            <person name="Barry K."/>
            <person name="Detter J.C."/>
            <person name="Glavina del Rio T."/>
            <person name="Hammon N."/>
            <person name="Israni S."/>
            <person name="Dalin E."/>
            <person name="Tice H."/>
            <person name="Pitluck S."/>
            <person name="Sims D."/>
            <person name="Brettin T."/>
            <person name="Bruce D."/>
            <person name="Han C."/>
            <person name="Tapia R."/>
            <person name="Gilna P."/>
            <person name="Schmutz J."/>
            <person name="Larimer F."/>
            <person name="Land M."/>
            <person name="Hauser L."/>
            <person name="Kyrpides N."/>
            <person name="Mikhailova N."/>
            <person name="Oremland R.S."/>
            <person name="Hoeft S.E."/>
            <person name="Switzer-Blum J."/>
            <person name="Kulp T."/>
            <person name="King G."/>
            <person name="Tabita R."/>
            <person name="Witte B."/>
            <person name="Santini J.M."/>
            <person name="Basu P."/>
            <person name="Hollibaugh J.T."/>
            <person name="Xie G."/>
            <person name="Stolz J.F."/>
            <person name="Richardson P."/>
        </authorList>
    </citation>
    <scope>NUCLEOTIDE SEQUENCE [LARGE SCALE GENOMIC DNA]</scope>
    <source>
        <strain evidence="10">ATCC BAA-1101 / DSM 17681 / MLHE-1</strain>
    </source>
</reference>
<dbReference type="SUPFAM" id="SSF56954">
    <property type="entry name" value="Outer membrane efflux proteins (OEP)"/>
    <property type="match status" value="1"/>
</dbReference>
<comment type="subcellular location">
    <subcellularLocation>
        <location evidence="1">Cell outer membrane</location>
    </subcellularLocation>
</comment>
<keyword evidence="4" id="KW-1134">Transmembrane beta strand</keyword>